<keyword evidence="1" id="KW-0812">Transmembrane</keyword>
<sequence>MAYQLAGHGDREAASAHLERVTDARFAPRSFRLDMVSNRSFMPERTNLILLGFGTALGLMSLRFVLLGAWPVAIFALLDLTALGGALFAFRRSHVPAETLTIADGQIVHLAIDARGLERRATMPAYWVRLEAIERSPLDLTLWLRFRGQRHPVGQCLGLDERREVAKLIDRALGGWRP</sequence>
<keyword evidence="3" id="KW-1185">Reference proteome</keyword>
<evidence type="ECO:0000256" key="1">
    <source>
        <dbReference type="SAM" id="Phobius"/>
    </source>
</evidence>
<name>A0ABU9Y7F6_9SPHN</name>
<gene>
    <name evidence="2" type="ORF">ABC974_19110</name>
</gene>
<proteinExistence type="predicted"/>
<protein>
    <submittedName>
        <fullName evidence="2">DUF2244 domain-containing protein</fullName>
    </submittedName>
</protein>
<dbReference type="Proteomes" id="UP001419910">
    <property type="component" value="Unassembled WGS sequence"/>
</dbReference>
<accession>A0ABU9Y7F6</accession>
<dbReference type="InterPro" id="IPR019253">
    <property type="entry name" value="DUF2244_TM"/>
</dbReference>
<feature type="transmembrane region" description="Helical" evidence="1">
    <location>
        <begin position="72"/>
        <end position="90"/>
    </location>
</feature>
<keyword evidence="1" id="KW-1133">Transmembrane helix</keyword>
<reference evidence="2 3" key="1">
    <citation type="submission" date="2024-05" db="EMBL/GenBank/DDBJ databases">
        <authorList>
            <person name="Liu Q."/>
            <person name="Xin Y.-H."/>
        </authorList>
    </citation>
    <scope>NUCLEOTIDE SEQUENCE [LARGE SCALE GENOMIC DNA]</scope>
    <source>
        <strain evidence="2 3">CGMCC 1.10181</strain>
    </source>
</reference>
<dbReference type="Pfam" id="PF10003">
    <property type="entry name" value="DUF2244"/>
    <property type="match status" value="1"/>
</dbReference>
<organism evidence="2 3">
    <name type="scientific">Sphingomonas oligophenolica</name>
    <dbReference type="NCBI Taxonomy" id="301154"/>
    <lineage>
        <taxon>Bacteria</taxon>
        <taxon>Pseudomonadati</taxon>
        <taxon>Pseudomonadota</taxon>
        <taxon>Alphaproteobacteria</taxon>
        <taxon>Sphingomonadales</taxon>
        <taxon>Sphingomonadaceae</taxon>
        <taxon>Sphingomonas</taxon>
    </lineage>
</organism>
<comment type="caution">
    <text evidence="2">The sequence shown here is derived from an EMBL/GenBank/DDBJ whole genome shotgun (WGS) entry which is preliminary data.</text>
</comment>
<evidence type="ECO:0000313" key="3">
    <source>
        <dbReference type="Proteomes" id="UP001419910"/>
    </source>
</evidence>
<evidence type="ECO:0000313" key="2">
    <source>
        <dbReference type="EMBL" id="MEN2791749.1"/>
    </source>
</evidence>
<dbReference type="EMBL" id="JBDIME010000020">
    <property type="protein sequence ID" value="MEN2791749.1"/>
    <property type="molecule type" value="Genomic_DNA"/>
</dbReference>
<dbReference type="RefSeq" id="WP_343892652.1">
    <property type="nucleotide sequence ID" value="NZ_BAAAEH010000061.1"/>
</dbReference>
<feature type="transmembrane region" description="Helical" evidence="1">
    <location>
        <begin position="48"/>
        <end position="66"/>
    </location>
</feature>
<keyword evidence="1" id="KW-0472">Membrane</keyword>